<dbReference type="Proteomes" id="UP000504636">
    <property type="component" value="Unplaced"/>
</dbReference>
<keyword evidence="3" id="KW-1185">Reference proteome</keyword>
<reference evidence="2 4" key="1">
    <citation type="journal article" date="2020" name="Stud. Mycol.">
        <title>101 Dothideomycetes genomes: a test case for predicting lifestyles and emergence of pathogens.</title>
        <authorList>
            <person name="Haridas S."/>
            <person name="Albert R."/>
            <person name="Binder M."/>
            <person name="Bloem J."/>
            <person name="Labutti K."/>
            <person name="Salamov A."/>
            <person name="Andreopoulos B."/>
            <person name="Baker S."/>
            <person name="Barry K."/>
            <person name="Bills G."/>
            <person name="Bluhm B."/>
            <person name="Cannon C."/>
            <person name="Castanera R."/>
            <person name="Culley D."/>
            <person name="Daum C."/>
            <person name="Ezra D."/>
            <person name="Gonzalez J."/>
            <person name="Henrissat B."/>
            <person name="Kuo A."/>
            <person name="Liang C."/>
            <person name="Lipzen A."/>
            <person name="Lutzoni F."/>
            <person name="Magnuson J."/>
            <person name="Mondo S."/>
            <person name="Nolan M."/>
            <person name="Ohm R."/>
            <person name="Pangilinan J."/>
            <person name="Park H.-J."/>
            <person name="Ramirez L."/>
            <person name="Alfaro M."/>
            <person name="Sun H."/>
            <person name="Tritt A."/>
            <person name="Yoshinaga Y."/>
            <person name="Zwiers L.-H."/>
            <person name="Turgeon B."/>
            <person name="Goodwin S."/>
            <person name="Spatafora J."/>
            <person name="Crous P."/>
            <person name="Grigoriev I."/>
        </authorList>
    </citation>
    <scope>NUCLEOTIDE SEQUENCE</scope>
    <source>
        <strain evidence="2 4">CBS 304.34</strain>
    </source>
</reference>
<evidence type="ECO:0000313" key="2">
    <source>
        <dbReference type="EMBL" id="KAF2817930.1"/>
    </source>
</evidence>
<evidence type="ECO:0000313" key="4">
    <source>
        <dbReference type="RefSeq" id="XP_033584894.1"/>
    </source>
</evidence>
<dbReference type="AlphaFoldDB" id="A0A6A6ZA73"/>
<reference evidence="4" key="2">
    <citation type="submission" date="2020-04" db="EMBL/GenBank/DDBJ databases">
        <authorList>
            <consortium name="NCBI Genome Project"/>
        </authorList>
    </citation>
    <scope>NUCLEOTIDE SEQUENCE</scope>
    <source>
        <strain evidence="4">CBS 304.34</strain>
    </source>
</reference>
<dbReference type="GeneID" id="54465720"/>
<dbReference type="RefSeq" id="XP_033584894.1">
    <property type="nucleotide sequence ID" value="XM_033724827.1"/>
</dbReference>
<evidence type="ECO:0000313" key="3">
    <source>
        <dbReference type="Proteomes" id="UP000504636"/>
    </source>
</evidence>
<protein>
    <submittedName>
        <fullName evidence="2 4">Uncharacterized protein</fullName>
    </submittedName>
</protein>
<organism evidence="2">
    <name type="scientific">Mytilinidion resinicola</name>
    <dbReference type="NCBI Taxonomy" id="574789"/>
    <lineage>
        <taxon>Eukaryota</taxon>
        <taxon>Fungi</taxon>
        <taxon>Dikarya</taxon>
        <taxon>Ascomycota</taxon>
        <taxon>Pezizomycotina</taxon>
        <taxon>Dothideomycetes</taxon>
        <taxon>Pleosporomycetidae</taxon>
        <taxon>Mytilinidiales</taxon>
        <taxon>Mytilinidiaceae</taxon>
        <taxon>Mytilinidion</taxon>
    </lineage>
</organism>
<proteinExistence type="predicted"/>
<gene>
    <name evidence="2 4" type="ORF">BDZ99DRAFT_514153</name>
</gene>
<sequence>MPSPPRARLTTSVLKLPVDKAGSEGLKGPRLHSYYYQQLRLENLRRHIHCPLRSLYNVSKVRIVCFSICSLPTDPDGYPTDWTQLLPERQHRALSSQDDDNDDHANLNLTALPPIIVRVRTPSTQPRHRPNRFLSGIRSCGSQPIPLPFSTAAKPSISGKYLEHRLAKHRDRIYWPSATASQDASQEPLHSTGAREDAAADNSGGNEAGT</sequence>
<reference evidence="4" key="3">
    <citation type="submission" date="2025-04" db="UniProtKB">
        <authorList>
            <consortium name="RefSeq"/>
        </authorList>
    </citation>
    <scope>IDENTIFICATION</scope>
    <source>
        <strain evidence="4">CBS 304.34</strain>
    </source>
</reference>
<feature type="compositionally biased region" description="Polar residues" evidence="1">
    <location>
        <begin position="178"/>
        <end position="189"/>
    </location>
</feature>
<feature type="region of interest" description="Disordered" evidence="1">
    <location>
        <begin position="173"/>
        <end position="210"/>
    </location>
</feature>
<dbReference type="EMBL" id="MU003692">
    <property type="protein sequence ID" value="KAF2817930.1"/>
    <property type="molecule type" value="Genomic_DNA"/>
</dbReference>
<name>A0A6A6ZA73_9PEZI</name>
<evidence type="ECO:0000256" key="1">
    <source>
        <dbReference type="SAM" id="MobiDB-lite"/>
    </source>
</evidence>
<accession>A0A6A6ZA73</accession>